<dbReference type="STRING" id="299255.SAMN02745129_2228"/>
<organism evidence="1 2">
    <name type="scientific">Ferrimonas marina</name>
    <dbReference type="NCBI Taxonomy" id="299255"/>
    <lineage>
        <taxon>Bacteria</taxon>
        <taxon>Pseudomonadati</taxon>
        <taxon>Pseudomonadota</taxon>
        <taxon>Gammaproteobacteria</taxon>
        <taxon>Alteromonadales</taxon>
        <taxon>Ferrimonadaceae</taxon>
        <taxon>Ferrimonas</taxon>
    </lineage>
</organism>
<proteinExistence type="predicted"/>
<evidence type="ECO:0000313" key="2">
    <source>
        <dbReference type="Proteomes" id="UP000184268"/>
    </source>
</evidence>
<dbReference type="RefSeq" id="WP_143165600.1">
    <property type="nucleotide sequence ID" value="NZ_FQXG01000003.1"/>
</dbReference>
<accession>A0A1M5TPN7</accession>
<dbReference type="Proteomes" id="UP000184268">
    <property type="component" value="Unassembled WGS sequence"/>
</dbReference>
<reference evidence="1 2" key="1">
    <citation type="submission" date="2016-11" db="EMBL/GenBank/DDBJ databases">
        <authorList>
            <person name="Jaros S."/>
            <person name="Januszkiewicz K."/>
            <person name="Wedrychowicz H."/>
        </authorList>
    </citation>
    <scope>NUCLEOTIDE SEQUENCE [LARGE SCALE GENOMIC DNA]</scope>
    <source>
        <strain evidence="1 2">DSM 16917</strain>
    </source>
</reference>
<gene>
    <name evidence="1" type="ORF">SAMN02745129_2228</name>
</gene>
<sequence length="90" mass="10142">MPLVDLKADVSSDVHGIRSKETLFIRGDRKEVRMTVEPAYRFNGTQNHDGYFPRTYKRAQDAKAAATRYFGVGLEWVENVGGECDHPGVI</sequence>
<dbReference type="AlphaFoldDB" id="A0A1M5TPN7"/>
<keyword evidence="2" id="KW-1185">Reference proteome</keyword>
<name>A0A1M5TPN7_9GAMM</name>
<dbReference type="OrthoDB" id="6594244at2"/>
<dbReference type="EMBL" id="FQXG01000003">
    <property type="protein sequence ID" value="SHH52648.1"/>
    <property type="molecule type" value="Genomic_DNA"/>
</dbReference>
<protein>
    <submittedName>
        <fullName evidence="1">Uncharacterized protein</fullName>
    </submittedName>
</protein>
<evidence type="ECO:0000313" key="1">
    <source>
        <dbReference type="EMBL" id="SHH52648.1"/>
    </source>
</evidence>